<dbReference type="AlphaFoldDB" id="A0A1U7P4S9"/>
<dbReference type="EMBL" id="MSTI01000007">
    <property type="protein sequence ID" value="OLV20160.1"/>
    <property type="molecule type" value="Genomic_DNA"/>
</dbReference>
<dbReference type="STRING" id="249408.BOO71_0000508"/>
<dbReference type="GO" id="GO:0006298">
    <property type="term" value="P:mismatch repair"/>
    <property type="evidence" value="ECO:0007669"/>
    <property type="project" value="TreeGrafter"/>
</dbReference>
<sequence length="286" mass="32071">MTAAPVLRWPGSKWRIAEWVIGHLPPHKVYCEPFFGSGGVFFLKPEAATEIINDLDGNVVAVFRVLRTQPQALAEQVSLTPWALDEYEACCAALLAPDELPDLERARCMITITWQQYGKRAMQRKTGWRFRGVDQQTPLTAWRNLPERIAFAADRLMNAQISNLDALALIQRVNNSETLLYIDPPYLGETHKAGRLYDHELKTPAEHQALIDAVLGHVGPVVMSGYPSAQYSEQLAGWHLVSTTARAQSNGHRQECLWINPVGWRRLRGTHGSLDWLGQDGGLNDV</sequence>
<feature type="binding site" evidence="6">
    <location>
        <position position="9"/>
    </location>
    <ligand>
        <name>S-adenosyl-L-methionine</name>
        <dbReference type="ChEBI" id="CHEBI:59789"/>
    </ligand>
</feature>
<keyword evidence="8" id="KW-1185">Reference proteome</keyword>
<dbReference type="Pfam" id="PF02086">
    <property type="entry name" value="MethyltransfD12"/>
    <property type="match status" value="1"/>
</dbReference>
<dbReference type="PANTHER" id="PTHR30481:SF4">
    <property type="entry name" value="SITE-SPECIFIC DNA-METHYLTRANSFERASE (ADENINE-SPECIFIC)"/>
    <property type="match status" value="1"/>
</dbReference>
<feature type="binding site" evidence="6">
    <location>
        <position position="13"/>
    </location>
    <ligand>
        <name>S-adenosyl-L-methionine</name>
        <dbReference type="ChEBI" id="CHEBI:59789"/>
    </ligand>
</feature>
<feature type="binding site" evidence="6">
    <location>
        <position position="183"/>
    </location>
    <ligand>
        <name>S-adenosyl-L-methionine</name>
        <dbReference type="ChEBI" id="CHEBI:59789"/>
    </ligand>
</feature>
<accession>A0A1U7P4S9</accession>
<dbReference type="PIRSF" id="PIRSF000398">
    <property type="entry name" value="M_m6A_EcoRV"/>
    <property type="match status" value="1"/>
</dbReference>
<keyword evidence="4" id="KW-0949">S-adenosyl-L-methionine</keyword>
<feature type="binding site" evidence="6">
    <location>
        <position position="54"/>
    </location>
    <ligand>
        <name>S-adenosyl-L-methionine</name>
        <dbReference type="ChEBI" id="CHEBI:59789"/>
    </ligand>
</feature>
<dbReference type="PROSITE" id="PS00092">
    <property type="entry name" value="N6_MTASE"/>
    <property type="match status" value="1"/>
</dbReference>
<evidence type="ECO:0000256" key="2">
    <source>
        <dbReference type="ARBA" id="ARBA00022603"/>
    </source>
</evidence>
<dbReference type="PANTHER" id="PTHR30481">
    <property type="entry name" value="DNA ADENINE METHYLASE"/>
    <property type="match status" value="1"/>
</dbReference>
<evidence type="ECO:0000313" key="8">
    <source>
        <dbReference type="Proteomes" id="UP000186607"/>
    </source>
</evidence>
<comment type="caution">
    <text evidence="7">The sequence shown here is derived from an EMBL/GenBank/DDBJ whole genome shotgun (WGS) entry which is preliminary data.</text>
</comment>
<name>A0A1U7P4S9_9DEIO</name>
<dbReference type="PRINTS" id="PR00505">
    <property type="entry name" value="D12N6MTFRASE"/>
</dbReference>
<dbReference type="InterPro" id="IPR029063">
    <property type="entry name" value="SAM-dependent_MTases_sf"/>
</dbReference>
<dbReference type="GO" id="GO:0009307">
    <property type="term" value="P:DNA restriction-modification system"/>
    <property type="evidence" value="ECO:0007669"/>
    <property type="project" value="InterPro"/>
</dbReference>
<dbReference type="GO" id="GO:0009007">
    <property type="term" value="F:site-specific DNA-methyltransferase (adenine-specific) activity"/>
    <property type="evidence" value="ECO:0007669"/>
    <property type="project" value="UniProtKB-EC"/>
</dbReference>
<proteinExistence type="predicted"/>
<gene>
    <name evidence="7" type="ORF">BOO71_0000508</name>
</gene>
<keyword evidence="3 7" id="KW-0808">Transferase</keyword>
<evidence type="ECO:0000256" key="5">
    <source>
        <dbReference type="ARBA" id="ARBA00047942"/>
    </source>
</evidence>
<dbReference type="InterPro" id="IPR002052">
    <property type="entry name" value="DNA_methylase_N6_adenine_CS"/>
</dbReference>
<dbReference type="REBASE" id="194627">
    <property type="entry name" value="M2.Dma26562ORF502P"/>
</dbReference>
<reference evidence="7 8" key="1">
    <citation type="submission" date="2017-01" db="EMBL/GenBank/DDBJ databases">
        <title>Genome Analysis of Deinococcus marmoris KOPRI26562.</title>
        <authorList>
            <person name="Kim J.H."/>
            <person name="Oh H.-M."/>
        </authorList>
    </citation>
    <scope>NUCLEOTIDE SEQUENCE [LARGE SCALE GENOMIC DNA]</scope>
    <source>
        <strain evidence="7 8">KOPRI26562</strain>
    </source>
</reference>
<evidence type="ECO:0000313" key="7">
    <source>
        <dbReference type="EMBL" id="OLV20160.1"/>
    </source>
</evidence>
<evidence type="ECO:0000256" key="3">
    <source>
        <dbReference type="ARBA" id="ARBA00022679"/>
    </source>
</evidence>
<dbReference type="RefSeq" id="WP_075830116.1">
    <property type="nucleotide sequence ID" value="NZ_MSTI01000007.1"/>
</dbReference>
<dbReference type="InterPro" id="IPR012327">
    <property type="entry name" value="MeTrfase_D12"/>
</dbReference>
<keyword evidence="2 7" id="KW-0489">Methyltransferase</keyword>
<dbReference type="InterPro" id="IPR012263">
    <property type="entry name" value="M_m6A_EcoRV"/>
</dbReference>
<comment type="catalytic activity">
    <reaction evidence="5">
        <text>a 2'-deoxyadenosine in DNA + S-adenosyl-L-methionine = an N(6)-methyl-2'-deoxyadenosine in DNA + S-adenosyl-L-homocysteine + H(+)</text>
        <dbReference type="Rhea" id="RHEA:15197"/>
        <dbReference type="Rhea" id="RHEA-COMP:12418"/>
        <dbReference type="Rhea" id="RHEA-COMP:12419"/>
        <dbReference type="ChEBI" id="CHEBI:15378"/>
        <dbReference type="ChEBI" id="CHEBI:57856"/>
        <dbReference type="ChEBI" id="CHEBI:59789"/>
        <dbReference type="ChEBI" id="CHEBI:90615"/>
        <dbReference type="ChEBI" id="CHEBI:90616"/>
        <dbReference type="EC" id="2.1.1.72"/>
    </reaction>
</comment>
<dbReference type="GO" id="GO:1904047">
    <property type="term" value="F:S-adenosyl-L-methionine binding"/>
    <property type="evidence" value="ECO:0007669"/>
    <property type="project" value="TreeGrafter"/>
</dbReference>
<dbReference type="EC" id="2.1.1.72" evidence="1"/>
<organism evidence="7 8">
    <name type="scientific">Deinococcus marmoris</name>
    <dbReference type="NCBI Taxonomy" id="249408"/>
    <lineage>
        <taxon>Bacteria</taxon>
        <taxon>Thermotogati</taxon>
        <taxon>Deinococcota</taxon>
        <taxon>Deinococci</taxon>
        <taxon>Deinococcales</taxon>
        <taxon>Deinococcaceae</taxon>
        <taxon>Deinococcus</taxon>
    </lineage>
</organism>
<evidence type="ECO:0000256" key="1">
    <source>
        <dbReference type="ARBA" id="ARBA00011900"/>
    </source>
</evidence>
<dbReference type="Proteomes" id="UP000186607">
    <property type="component" value="Unassembled WGS sequence"/>
</dbReference>
<evidence type="ECO:0000256" key="6">
    <source>
        <dbReference type="PIRSR" id="PIRSR000398-1"/>
    </source>
</evidence>
<dbReference type="Gene3D" id="3.40.50.150">
    <property type="entry name" value="Vaccinia Virus protein VP39"/>
    <property type="match status" value="2"/>
</dbReference>
<dbReference type="SUPFAM" id="SSF53335">
    <property type="entry name" value="S-adenosyl-L-methionine-dependent methyltransferases"/>
    <property type="match status" value="1"/>
</dbReference>
<protein>
    <recommendedName>
        <fullName evidence="1">site-specific DNA-methyltransferase (adenine-specific)</fullName>
        <ecNumber evidence="1">2.1.1.72</ecNumber>
    </recommendedName>
</protein>
<dbReference type="GO" id="GO:0043565">
    <property type="term" value="F:sequence-specific DNA binding"/>
    <property type="evidence" value="ECO:0007669"/>
    <property type="project" value="TreeGrafter"/>
</dbReference>
<evidence type="ECO:0000256" key="4">
    <source>
        <dbReference type="ARBA" id="ARBA00022691"/>
    </source>
</evidence>
<dbReference type="GO" id="GO:0032259">
    <property type="term" value="P:methylation"/>
    <property type="evidence" value="ECO:0007669"/>
    <property type="project" value="UniProtKB-KW"/>
</dbReference>